<protein>
    <submittedName>
        <fullName evidence="1">Uncharacterized protein</fullName>
    </submittedName>
</protein>
<gene>
    <name evidence="1" type="ORF">EJQ19_12185</name>
</gene>
<evidence type="ECO:0000313" key="1">
    <source>
        <dbReference type="EMBL" id="RTE09426.1"/>
    </source>
</evidence>
<dbReference type="AlphaFoldDB" id="A0A3S0A4H5"/>
<dbReference type="EMBL" id="RXHU01000033">
    <property type="protein sequence ID" value="RTE09426.1"/>
    <property type="molecule type" value="Genomic_DNA"/>
</dbReference>
<sequence>MCKKGGATVLPPKIDARDIPDLIAQMKDMVPFYTPEWRFTPEDPDPGTALFLMFADMFHDNIKRLNKVPTKNLISFLNMFDVTLLPARPASSYLTFALNEGTKESVFISAGTQIGAALEDAMILYETARSALLTPAMMTSVYVTSARQDRILRIGDDFLAASRQGLALPKKLFNLQEGEDLQAHAMFVEHSGLFTVTHPAQIEIEFRNSTRRFEEQDIAAQLADPLLTEWLYATAEGWKPFDRVEVQGNRVILHKDVQAEIALTDVNGIAGRWLQCRLTPHSMERKSLAESRLSMDHIAFKTDYADTLETGGIAPDQMFYNDIDADPAGFYPFGDQFALYGSFYIGSQEVFTKTDGDIRLSFGLQAIENRFGPELKDNIDWKLVMKKSKFDKEPVKHVTVLQVAWEYWNGTTWVRLDVHKDAEKLFYYPTESKVQKEIRFRCPIDLQPTSVNGNENRWIRARILHIENAYEPQALYLSPWIDEVLLTYAYDDRLYEAERCLAFNNTVFEDRTKHSRQLMGGFEPFQPLEGRHPALLFSFDTPPIKGPISLFVSVKQQRFSEHDVPMLEWEYLRAGLLPGALAEWTALKVIDETNGLTQSGTVQFVGPSDFAEASLFGQTGYWIRAVNRDDLYEDLTGRIHIPTIQGFYMNTVRILQQETITGEIPEVKDLDETEYQLSRTGIVSEEVWVDETDYVTEEELAEYEQSGTLLTDVRRDTDGNLLNVWVRWTGVRDLAESGYRDRHYVIDRTFGRIRVGDGVHGMRPPKGGLEQMKVNYQVTAGQIGNVGARQINQMQDSIAFVGEVYNPEPASGGCQAEKLEAALVRGPELLKHRNRAVSARDYEWLAREAYPNIAKVTCIPNMNAYMEKEIGAMTLVVLPKEGQLGSASFPELKKQVERFILKRASGLVAFPERLQVIEPVYMEISVSAVVAVEGMDAVVQTEIQALDRLTRFLDPLTGNFDQKGWAIGQQIHPSVFYALLKTIRTISHVEKLYMTVYKIEDGERTELDVNRLPSLPHGIVVSGKHKVVVNAL</sequence>
<evidence type="ECO:0000313" key="2">
    <source>
        <dbReference type="Proteomes" id="UP000276128"/>
    </source>
</evidence>
<reference evidence="1 2" key="1">
    <citation type="submission" date="2018-12" db="EMBL/GenBank/DDBJ databases">
        <title>Bacillus ochoae sp. nov., Paenibacillus whitsoniae sp. nov., Paenibacillus spiritus sp. nov. Isolated from the Mars Exploration Rover during spacecraft assembly.</title>
        <authorList>
            <person name="Seuylemezian A."/>
            <person name="Vaishampayan P."/>
        </authorList>
    </citation>
    <scope>NUCLEOTIDE SEQUENCE [LARGE SCALE GENOMIC DNA]</scope>
    <source>
        <strain evidence="1 2">MER 54</strain>
    </source>
</reference>
<keyword evidence="2" id="KW-1185">Reference proteome</keyword>
<name>A0A3S0A4H5_9BACL</name>
<comment type="caution">
    <text evidence="1">The sequence shown here is derived from an EMBL/GenBank/DDBJ whole genome shotgun (WGS) entry which is preliminary data.</text>
</comment>
<proteinExistence type="predicted"/>
<dbReference type="OrthoDB" id="366288at2"/>
<accession>A0A3S0A4H5</accession>
<dbReference type="Proteomes" id="UP000276128">
    <property type="component" value="Unassembled WGS sequence"/>
</dbReference>
<organism evidence="1 2">
    <name type="scientific">Paenibacillus whitsoniae</name>
    <dbReference type="NCBI Taxonomy" id="2496558"/>
    <lineage>
        <taxon>Bacteria</taxon>
        <taxon>Bacillati</taxon>
        <taxon>Bacillota</taxon>
        <taxon>Bacilli</taxon>
        <taxon>Bacillales</taxon>
        <taxon>Paenibacillaceae</taxon>
        <taxon>Paenibacillus</taxon>
    </lineage>
</organism>